<proteinExistence type="predicted"/>
<dbReference type="OrthoDB" id="1939135at2759"/>
<dbReference type="PANTHER" id="PTHR46148:SF44">
    <property type="entry name" value="GAG-POL POLYPROTEIN"/>
    <property type="match status" value="1"/>
</dbReference>
<reference evidence="2" key="1">
    <citation type="journal article" date="2019" name="Plant Biotechnol. J.">
        <title>Genome sequencing of the Australian wild diploid species Gossypium australe highlights disease resistance and delayed gland morphogenesis.</title>
        <authorList>
            <person name="Cai Y."/>
            <person name="Cai X."/>
            <person name="Wang Q."/>
            <person name="Wang P."/>
            <person name="Zhang Y."/>
            <person name="Cai C."/>
            <person name="Xu Y."/>
            <person name="Wang K."/>
            <person name="Zhou Z."/>
            <person name="Wang C."/>
            <person name="Geng S."/>
            <person name="Li B."/>
            <person name="Dong Q."/>
            <person name="Hou Y."/>
            <person name="Wang H."/>
            <person name="Ai P."/>
            <person name="Liu Z."/>
            <person name="Yi F."/>
            <person name="Sun M."/>
            <person name="An G."/>
            <person name="Cheng J."/>
            <person name="Zhang Y."/>
            <person name="Shi Q."/>
            <person name="Xie Y."/>
            <person name="Shi X."/>
            <person name="Chang Y."/>
            <person name="Huang F."/>
            <person name="Chen Y."/>
            <person name="Hong S."/>
            <person name="Mi L."/>
            <person name="Sun Q."/>
            <person name="Zhang L."/>
            <person name="Zhou B."/>
            <person name="Peng R."/>
            <person name="Zhang X."/>
            <person name="Liu F."/>
        </authorList>
    </citation>
    <scope>NUCLEOTIDE SEQUENCE [LARGE SCALE GENOMIC DNA]</scope>
    <source>
        <strain evidence="2">cv. PA1801</strain>
    </source>
</reference>
<sequence>MDRVHDILHVSTLRCYRFAPSHFISIKETEVRPDLFFEEEPLQILEHDVKVLKRKQTPLVMSCGKTMESRRPHGKQKTRFDNKIITYSNEYFPSEERVRQVKSTPQTIG</sequence>
<evidence type="ECO:0000313" key="2">
    <source>
        <dbReference type="Proteomes" id="UP000325315"/>
    </source>
</evidence>
<dbReference type="PANTHER" id="PTHR46148">
    <property type="entry name" value="CHROMO DOMAIN-CONTAINING PROTEIN"/>
    <property type="match status" value="1"/>
</dbReference>
<evidence type="ECO:0000313" key="1">
    <source>
        <dbReference type="EMBL" id="KAA3470934.1"/>
    </source>
</evidence>
<protein>
    <submittedName>
        <fullName evidence="1">Serine/threonine-protein phosphatase 6 regulatory ankyrin repeat subunit C-like</fullName>
    </submittedName>
</protein>
<gene>
    <name evidence="1" type="ORF">EPI10_016605</name>
</gene>
<dbReference type="AlphaFoldDB" id="A0A5B6VPH3"/>
<keyword evidence="2" id="KW-1185">Reference proteome</keyword>
<dbReference type="EMBL" id="SMMG02000006">
    <property type="protein sequence ID" value="KAA3470934.1"/>
    <property type="molecule type" value="Genomic_DNA"/>
</dbReference>
<name>A0A5B6VPH3_9ROSI</name>
<comment type="caution">
    <text evidence="1">The sequence shown here is derived from an EMBL/GenBank/DDBJ whole genome shotgun (WGS) entry which is preliminary data.</text>
</comment>
<dbReference type="Proteomes" id="UP000325315">
    <property type="component" value="Unassembled WGS sequence"/>
</dbReference>
<accession>A0A5B6VPH3</accession>
<organism evidence="1 2">
    <name type="scientific">Gossypium australe</name>
    <dbReference type="NCBI Taxonomy" id="47621"/>
    <lineage>
        <taxon>Eukaryota</taxon>
        <taxon>Viridiplantae</taxon>
        <taxon>Streptophyta</taxon>
        <taxon>Embryophyta</taxon>
        <taxon>Tracheophyta</taxon>
        <taxon>Spermatophyta</taxon>
        <taxon>Magnoliopsida</taxon>
        <taxon>eudicotyledons</taxon>
        <taxon>Gunneridae</taxon>
        <taxon>Pentapetalae</taxon>
        <taxon>rosids</taxon>
        <taxon>malvids</taxon>
        <taxon>Malvales</taxon>
        <taxon>Malvaceae</taxon>
        <taxon>Malvoideae</taxon>
        <taxon>Gossypium</taxon>
    </lineage>
</organism>